<dbReference type="InterPro" id="IPR054722">
    <property type="entry name" value="PolX-like_BBD"/>
</dbReference>
<feature type="region of interest" description="Disordered" evidence="4">
    <location>
        <begin position="1225"/>
        <end position="1299"/>
    </location>
</feature>
<feature type="compositionally biased region" description="Basic and acidic residues" evidence="4">
    <location>
        <begin position="1288"/>
        <end position="1299"/>
    </location>
</feature>
<dbReference type="PANTHER" id="PTHR42648">
    <property type="entry name" value="TRANSPOSASE, PUTATIVE-RELATED"/>
    <property type="match status" value="1"/>
</dbReference>
<dbReference type="OrthoDB" id="1930729at2759"/>
<reference evidence="6 7" key="1">
    <citation type="submission" date="2020-12" db="EMBL/GenBank/DDBJ databases">
        <title>Concerted genomic and epigenomic changes stabilize Arabidopsis allopolyploids.</title>
        <authorList>
            <person name="Chen Z."/>
        </authorList>
    </citation>
    <scope>NUCLEOTIDE SEQUENCE [LARGE SCALE GENOMIC DNA]</scope>
    <source>
        <strain evidence="6">As9502</strain>
        <tissue evidence="6">Leaf</tissue>
    </source>
</reference>
<dbReference type="GO" id="GO:0015074">
    <property type="term" value="P:DNA integration"/>
    <property type="evidence" value="ECO:0007669"/>
    <property type="project" value="InterPro"/>
</dbReference>
<dbReference type="Proteomes" id="UP000694251">
    <property type="component" value="Chromosome 4"/>
</dbReference>
<dbReference type="Pfam" id="PF09331">
    <property type="entry name" value="DUF1985"/>
    <property type="match status" value="1"/>
</dbReference>
<feature type="compositionally biased region" description="Polar residues" evidence="4">
    <location>
        <begin position="1170"/>
        <end position="1180"/>
    </location>
</feature>
<feature type="compositionally biased region" description="Low complexity" evidence="4">
    <location>
        <begin position="1331"/>
        <end position="1343"/>
    </location>
</feature>
<feature type="domain" description="Integrase catalytic" evidence="5">
    <location>
        <begin position="376"/>
        <end position="538"/>
    </location>
</feature>
<comment type="caution">
    <text evidence="6">The sequence shown here is derived from an EMBL/GenBank/DDBJ whole genome shotgun (WGS) entry which is preliminary data.</text>
</comment>
<dbReference type="InterPro" id="IPR013103">
    <property type="entry name" value="RVT_2"/>
</dbReference>
<dbReference type="Pfam" id="PF07727">
    <property type="entry name" value="RVT_2"/>
    <property type="match status" value="1"/>
</dbReference>
<protein>
    <submittedName>
        <fullName evidence="6">GAG-pre-integrase domain</fullName>
    </submittedName>
</protein>
<evidence type="ECO:0000256" key="3">
    <source>
        <dbReference type="ARBA" id="ARBA00022801"/>
    </source>
</evidence>
<feature type="compositionally biased region" description="Basic residues" evidence="4">
    <location>
        <begin position="1153"/>
        <end position="1169"/>
    </location>
</feature>
<sequence>MVNRQKGKLPPLSHRGQVCLYVVLAVKECFNRRGFKTVPLAFPCGFREQSRPRRSTSDRLYMSKALPNQIYLKQKLYRFKMSENLSIEGNIDEFLHIVADLENLNVLVSDEDQAILLLMSLPKSFDQLKDTLQYSSGKTVLTLDEVTAAIYSKELEFGSVKKSIKGQAEGMFVSEALSSTDIHLEDEWIMDTGCSYHMTHKREWLEDFDEEAGCSVRMGNKTISRVKGVGTVRIANDNGLTVTLQNVRYISDMDRIFLSLGTFEKAGLKFESENDTLRINAGEQVLLEGRRYDTLYILHGKPATDESLAVAKANDDIVLWHRRLCHMSQKNMSLLVKKGFLDKKKVSMLDTCEDCIYGKAKKIGFNFAQHDTKEKLEYVHYDLWGAPTVPMALGNCQYFISFIDDHTRKVCVYFLKTKDEAFEKFVSWISLVENQSGNRVKTLRTDNGLEFCNRMFDGFCEERGIQRHRTCPYTPQQNGVVERMNRTIMERVRNMLCDSRLPKRFWAEATHTAVLLINKTPCSANNFEFPDKRWSGKAPIYSYLRRYGCVTFVQTDDGKLNLRAKKGVLIGYPSVTRPEKQRIIVSRWIYKYRQGIPGVEEPRFKARLVAKVAQKNLELEQLDVKTAFFHGELKEKIYMMPPEGFESLFKENEVCLLNKSLYGLKQAPRQWNEKFDHYMTEIGFKRSDYDSCSTMYLLLYVYDMLVAANNMQAIDALKKELSNKLEMKDLGAAKKILAKPALTPLGAHLKMKSATEEKLSEEEKYMKSAPYSSAVGRIMYAMIGTRRDLAYPIGVMAAPELPHRIIAAGEEVLGERANVYNKMKILHGIIDALEEDEIRLIRKSPLGGLLDFPNKPAWSATFGLYLLGRKLDIDKANEIWVVYAGTPVRFSLREFHLVTGLACGRYPDLPKKRKKGTAEKEIPFYSTLFELESDVTVSCVITMLKKRVTDDPSLRIRYAVLALVDGYLLPTSHYPKIVKEHAEMVENLSSFLAYPWGRLTFEMTMKSIKEREVKQLATTSVDVQGLLYALQLVVLQAAPAIKEGHVSEETVCSESDEETLELIPRQVVPFKLENAKDLDNKGHTPVDPIILLEAVIDPAQDISWSDDEADPRVDTMVKLVAEGFKFNDDMFPGGCVPSEVVVAPKKQKKTAMLKGGRGRKSAKQGRFKKNSTGIRRTQQNSIDEEESIVNVDMNALSRMLDAKLATQYKKIMKGVTDWFIANTSISTNNGKDIPSENGVEAPAGNGKDKDDPLTRNNPFPNSDGDDDFEIVPPLRSQTRRSTRLGKQANRDRQVPEGARDDNFVDGIAAAVNSQILPEVDCYFSVLPDSVVSSESCGSGQSDSTLPDDEEYDTEMADVVHKDTGLTKEEEEVLSVGNDVSREDHESTNHPQNEDQGTLEALPSVDEIPKEGEPRQGTQGGQQGSQGGQQVDAWGSQGGQQGDAGGFQGGPQVDAGESIRGEVSPIVRGSIQELTSEKFEPRVEDLLRFQLTEMLPRWQLSSLRRMFSLRLVLLVIMQGEGVKGLEPDQASWMEDSEKRYNRSLKKLKAISSISLVGDITLSSKDVLELIERKKSLGNKVMDGLLKFSRHVLRTDVVDGHKLRVDVLDPKFISQSCRLYPKFIKTPIPQDFEFPSSLGRGRFWHSSINTDLEPGARMLPILFRQAALNPTMTQLSPSPFAMERSLFIPQVTNHVDAGLMILFLIQAHAVGGMDDCVDFSIDSIEDETKKLVSAIILAGVP</sequence>
<dbReference type="PANTHER" id="PTHR42648:SF28">
    <property type="entry name" value="TRANSPOSON-ENCODED PROTEIN WITH RIBONUCLEASE H-LIKE AND RETROVIRUS ZINC FINGER-LIKE DOMAINS"/>
    <property type="match status" value="1"/>
</dbReference>
<evidence type="ECO:0000259" key="5">
    <source>
        <dbReference type="PROSITE" id="PS50994"/>
    </source>
</evidence>
<dbReference type="PROSITE" id="PS50994">
    <property type="entry name" value="INTEGRASE"/>
    <property type="match status" value="1"/>
</dbReference>
<feature type="region of interest" description="Disordered" evidence="4">
    <location>
        <begin position="1361"/>
        <end position="1460"/>
    </location>
</feature>
<keyword evidence="7" id="KW-1185">Reference proteome</keyword>
<dbReference type="Pfam" id="PF02902">
    <property type="entry name" value="Peptidase_C48"/>
    <property type="match status" value="1"/>
</dbReference>
<dbReference type="InterPro" id="IPR001584">
    <property type="entry name" value="Integrase_cat-core"/>
</dbReference>
<dbReference type="InterPro" id="IPR015410">
    <property type="entry name" value="DUF1985"/>
</dbReference>
<proteinExistence type="predicted"/>
<keyword evidence="1" id="KW-0645">Protease</keyword>
<evidence type="ECO:0000313" key="6">
    <source>
        <dbReference type="EMBL" id="KAG7619653.1"/>
    </source>
</evidence>
<feature type="region of interest" description="Disordered" evidence="4">
    <location>
        <begin position="1331"/>
        <end position="1350"/>
    </location>
</feature>
<feature type="region of interest" description="Disordered" evidence="4">
    <location>
        <begin position="1153"/>
        <end position="1180"/>
    </location>
</feature>
<dbReference type="GO" id="GO:0006508">
    <property type="term" value="P:proteolysis"/>
    <property type="evidence" value="ECO:0007669"/>
    <property type="project" value="UniProtKB-KW"/>
</dbReference>
<gene>
    <name evidence="6" type="ORF">ISN44_As04g005550</name>
</gene>
<evidence type="ECO:0000256" key="1">
    <source>
        <dbReference type="ARBA" id="ARBA00022670"/>
    </source>
</evidence>
<feature type="compositionally biased region" description="Gly residues" evidence="4">
    <location>
        <begin position="1417"/>
        <end position="1426"/>
    </location>
</feature>
<name>A0A8T2ECD4_ARASU</name>
<evidence type="ECO:0000256" key="4">
    <source>
        <dbReference type="SAM" id="MobiDB-lite"/>
    </source>
</evidence>
<dbReference type="Pfam" id="PF00665">
    <property type="entry name" value="rve"/>
    <property type="match status" value="1"/>
</dbReference>
<dbReference type="Pfam" id="PF14223">
    <property type="entry name" value="Retrotran_gag_2"/>
    <property type="match status" value="1"/>
</dbReference>
<dbReference type="Pfam" id="PF13976">
    <property type="entry name" value="gag_pre-integrs"/>
    <property type="match status" value="1"/>
</dbReference>
<keyword evidence="2" id="KW-0479">Metal-binding</keyword>
<dbReference type="InterPro" id="IPR025724">
    <property type="entry name" value="GAG-pre-integrase_dom"/>
</dbReference>
<evidence type="ECO:0000313" key="7">
    <source>
        <dbReference type="Proteomes" id="UP000694251"/>
    </source>
</evidence>
<dbReference type="InterPro" id="IPR003653">
    <property type="entry name" value="Peptidase_C48_C"/>
</dbReference>
<accession>A0A8T2ECD4</accession>
<dbReference type="EMBL" id="JAEFBJ010000004">
    <property type="protein sequence ID" value="KAG7619653.1"/>
    <property type="molecule type" value="Genomic_DNA"/>
</dbReference>
<dbReference type="GO" id="GO:0008234">
    <property type="term" value="F:cysteine-type peptidase activity"/>
    <property type="evidence" value="ECO:0007669"/>
    <property type="project" value="InterPro"/>
</dbReference>
<dbReference type="InterPro" id="IPR039537">
    <property type="entry name" value="Retrotran_Ty1/copia-like"/>
</dbReference>
<keyword evidence="3" id="KW-0378">Hydrolase</keyword>
<feature type="compositionally biased region" description="Gly residues" evidence="4">
    <location>
        <begin position="1435"/>
        <end position="1448"/>
    </location>
</feature>
<dbReference type="Pfam" id="PF22936">
    <property type="entry name" value="Pol_BBD"/>
    <property type="match status" value="1"/>
</dbReference>
<evidence type="ECO:0000256" key="2">
    <source>
        <dbReference type="ARBA" id="ARBA00022723"/>
    </source>
</evidence>
<organism evidence="6 7">
    <name type="scientific">Arabidopsis suecica</name>
    <name type="common">Swedish thale-cress</name>
    <name type="synonym">Cardaminopsis suecica</name>
    <dbReference type="NCBI Taxonomy" id="45249"/>
    <lineage>
        <taxon>Eukaryota</taxon>
        <taxon>Viridiplantae</taxon>
        <taxon>Streptophyta</taxon>
        <taxon>Embryophyta</taxon>
        <taxon>Tracheophyta</taxon>
        <taxon>Spermatophyta</taxon>
        <taxon>Magnoliopsida</taxon>
        <taxon>eudicotyledons</taxon>
        <taxon>Gunneridae</taxon>
        <taxon>Pentapetalae</taxon>
        <taxon>rosids</taxon>
        <taxon>malvids</taxon>
        <taxon>Brassicales</taxon>
        <taxon>Brassicaceae</taxon>
        <taxon>Camelineae</taxon>
        <taxon>Arabidopsis</taxon>
    </lineage>
</organism>
<dbReference type="GO" id="GO:0046872">
    <property type="term" value="F:metal ion binding"/>
    <property type="evidence" value="ECO:0007669"/>
    <property type="project" value="UniProtKB-KW"/>
</dbReference>